<reference evidence="2 3" key="1">
    <citation type="submission" date="2019-02" db="EMBL/GenBank/DDBJ databases">
        <title>Apibacter muscae sp. nov.: a novel member of the house fly microbiota.</title>
        <authorList>
            <person name="Park R."/>
        </authorList>
    </citation>
    <scope>NUCLEOTIDE SEQUENCE [LARGE SCALE GENOMIC DNA]</scope>
    <source>
        <strain evidence="2 3">AL1</strain>
    </source>
</reference>
<accession>A0A563DGY5</accession>
<evidence type="ECO:0000256" key="1">
    <source>
        <dbReference type="SAM" id="Phobius"/>
    </source>
</evidence>
<feature type="transmembrane region" description="Helical" evidence="1">
    <location>
        <begin position="85"/>
        <end position="102"/>
    </location>
</feature>
<dbReference type="EMBL" id="SELH01000015">
    <property type="protein sequence ID" value="TWP29319.1"/>
    <property type="molecule type" value="Genomic_DNA"/>
</dbReference>
<feature type="transmembrane region" description="Helical" evidence="1">
    <location>
        <begin position="44"/>
        <end position="65"/>
    </location>
</feature>
<dbReference type="AlphaFoldDB" id="A0A563DGY5"/>
<keyword evidence="1" id="KW-1133">Transmembrane helix</keyword>
<keyword evidence="1" id="KW-0812">Transmembrane</keyword>
<name>A0A563DGY5_9FLAO</name>
<evidence type="ECO:0008006" key="4">
    <source>
        <dbReference type="Google" id="ProtNLM"/>
    </source>
</evidence>
<dbReference type="Proteomes" id="UP000319499">
    <property type="component" value="Unassembled WGS sequence"/>
</dbReference>
<proteinExistence type="predicted"/>
<keyword evidence="1" id="KW-0472">Membrane</keyword>
<feature type="transmembrane region" description="Helical" evidence="1">
    <location>
        <begin position="114"/>
        <end position="136"/>
    </location>
</feature>
<dbReference type="RefSeq" id="WP_146261675.1">
    <property type="nucleotide sequence ID" value="NZ_SELG01000029.1"/>
</dbReference>
<gene>
    <name evidence="2" type="ORF">ETU09_03620</name>
</gene>
<protein>
    <recommendedName>
        <fullName evidence="4">Cytochrome B</fullName>
    </recommendedName>
</protein>
<comment type="caution">
    <text evidence="2">The sequence shown here is derived from an EMBL/GenBank/DDBJ whole genome shotgun (WGS) entry which is preliminary data.</text>
</comment>
<dbReference type="OrthoDB" id="329514at2"/>
<evidence type="ECO:0000313" key="2">
    <source>
        <dbReference type="EMBL" id="TWP29319.1"/>
    </source>
</evidence>
<feature type="transmembrane region" description="Helical" evidence="1">
    <location>
        <begin position="12"/>
        <end position="32"/>
    </location>
</feature>
<organism evidence="2 3">
    <name type="scientific">Apibacter muscae</name>
    <dbReference type="NCBI Taxonomy" id="2509004"/>
    <lineage>
        <taxon>Bacteria</taxon>
        <taxon>Pseudomonadati</taxon>
        <taxon>Bacteroidota</taxon>
        <taxon>Flavobacteriia</taxon>
        <taxon>Flavobacteriales</taxon>
        <taxon>Weeksellaceae</taxon>
        <taxon>Apibacter</taxon>
    </lineage>
</organism>
<keyword evidence="3" id="KW-1185">Reference proteome</keyword>
<sequence length="141" mass="16208">MYPIIKDIHHYVGMATLVFIFLLTVVAFIYYIQGRVISGQVRKVSTLALILTHTQVLIGIVLLITYFSTSQVSFDMKNAFLRRNYMEHPLTMIIVAILITIVNTKIKKINDMKFWMVLVLAISLALVIGMIPRAFWNTLFI</sequence>
<evidence type="ECO:0000313" key="3">
    <source>
        <dbReference type="Proteomes" id="UP000319499"/>
    </source>
</evidence>